<evidence type="ECO:0000313" key="2">
    <source>
        <dbReference type="Proteomes" id="UP000012371"/>
    </source>
</evidence>
<dbReference type="EMBL" id="AOGW02000008">
    <property type="protein sequence ID" value="EMY62227.1"/>
    <property type="molecule type" value="Genomic_DNA"/>
</dbReference>
<dbReference type="STRING" id="1257025.LEP1GSC203_2313"/>
<gene>
    <name evidence="1" type="ORF">LEP1GSC203_2313</name>
</gene>
<name>N1VZP1_9LEPT</name>
<dbReference type="Proteomes" id="UP000012371">
    <property type="component" value="Unassembled WGS sequence"/>
</dbReference>
<keyword evidence="2" id="KW-1185">Reference proteome</keyword>
<organism evidence="1 2">
    <name type="scientific">Leptospira terpstrae serovar Hualin str. LT 11-33 = ATCC 700639</name>
    <dbReference type="NCBI Taxonomy" id="1257025"/>
    <lineage>
        <taxon>Bacteria</taxon>
        <taxon>Pseudomonadati</taxon>
        <taxon>Spirochaetota</taxon>
        <taxon>Spirochaetia</taxon>
        <taxon>Leptospirales</taxon>
        <taxon>Leptospiraceae</taxon>
        <taxon>Leptospira</taxon>
    </lineage>
</organism>
<reference evidence="1" key="1">
    <citation type="submission" date="2013-03" db="EMBL/GenBank/DDBJ databases">
        <authorList>
            <person name="Harkins D.M."/>
            <person name="Durkin A.S."/>
            <person name="Brinkac L.M."/>
            <person name="Haft D.H."/>
            <person name="Selengut J.D."/>
            <person name="Sanka R."/>
            <person name="DePew J."/>
            <person name="Purushe J."/>
            <person name="Hartskeerl R.A."/>
            <person name="Ahmed A."/>
            <person name="van der Linden H."/>
            <person name="Goris M.G.A."/>
            <person name="Vinetz J.M."/>
            <person name="Sutton G.G."/>
            <person name="Nierman W.C."/>
            <person name="Fouts D.E."/>
        </authorList>
    </citation>
    <scope>NUCLEOTIDE SEQUENCE [LARGE SCALE GENOMIC DNA]</scope>
    <source>
        <strain evidence="1">LT 11-33</strain>
    </source>
</reference>
<sequence>MLFLVFLFLLSCVDSSRTVKTKSFKVPIGSKLLFVTKTARIFNESYTQENEISLNILEALEEVGYSVVLNDGVWEENAFPVPEDHLDQFHKTLKNQSFEDRSRIQIWKERAERIGAAQVLLLRFCFPSEPNEVHIRMLWINFSNNEVKRFDWIWNQKVSFSLDDIFQQTDWRRL</sequence>
<dbReference type="AlphaFoldDB" id="N1VZP1"/>
<dbReference type="RefSeq" id="WP_002972973.1">
    <property type="nucleotide sequence ID" value="NZ_AOGW02000008.1"/>
</dbReference>
<dbReference type="OrthoDB" id="331589at2"/>
<protein>
    <submittedName>
        <fullName evidence="1">Uncharacterized protein</fullName>
    </submittedName>
</protein>
<comment type="caution">
    <text evidence="1">The sequence shown here is derived from an EMBL/GenBank/DDBJ whole genome shotgun (WGS) entry which is preliminary data.</text>
</comment>
<accession>N1VZP1</accession>
<evidence type="ECO:0000313" key="1">
    <source>
        <dbReference type="EMBL" id="EMY62227.1"/>
    </source>
</evidence>
<proteinExistence type="predicted"/>